<keyword evidence="4" id="KW-1185">Reference proteome</keyword>
<keyword evidence="2" id="KW-1133">Transmembrane helix</keyword>
<keyword evidence="2" id="KW-0472">Membrane</keyword>
<dbReference type="Proteomes" id="UP001370348">
    <property type="component" value="Chromosome"/>
</dbReference>
<evidence type="ECO:0000313" key="4">
    <source>
        <dbReference type="Proteomes" id="UP001370348"/>
    </source>
</evidence>
<feature type="transmembrane region" description="Helical" evidence="2">
    <location>
        <begin position="51"/>
        <end position="71"/>
    </location>
</feature>
<accession>A0ABZ2M6Z5</accession>
<reference evidence="3 4" key="1">
    <citation type="submission" date="2021-12" db="EMBL/GenBank/DDBJ databases">
        <title>Discovery of the Pendulisporaceae a myxobacterial family with distinct sporulation behavior and unique specialized metabolism.</title>
        <authorList>
            <person name="Garcia R."/>
            <person name="Popoff A."/>
            <person name="Bader C.D."/>
            <person name="Loehr J."/>
            <person name="Walesch S."/>
            <person name="Walt C."/>
            <person name="Boldt J."/>
            <person name="Bunk B."/>
            <person name="Haeckl F.J.F.P.J."/>
            <person name="Gunesch A.P."/>
            <person name="Birkelbach J."/>
            <person name="Nuebel U."/>
            <person name="Pietschmann T."/>
            <person name="Bach T."/>
            <person name="Mueller R."/>
        </authorList>
    </citation>
    <scope>NUCLEOTIDE SEQUENCE [LARGE SCALE GENOMIC DNA]</scope>
    <source>
        <strain evidence="3 4">MSr11954</strain>
    </source>
</reference>
<sequence>MDPFRNEHEASRERIAQLEREKEELELRNRELERQLHQKRAASHPLRPARLAIFLAIGSGVLAMAAIVLGVGRRACIDLGDDLSAIRGVMIAPRPGQAPANRAPSPYLDKVPVPFEPPKLPDASTCVCAQGDPLCGCL</sequence>
<name>A0ABZ2M6Z5_9BACT</name>
<evidence type="ECO:0000256" key="2">
    <source>
        <dbReference type="SAM" id="Phobius"/>
    </source>
</evidence>
<protein>
    <submittedName>
        <fullName evidence="3">Uncharacterized protein</fullName>
    </submittedName>
</protein>
<proteinExistence type="predicted"/>
<dbReference type="EMBL" id="CP089984">
    <property type="protein sequence ID" value="WXB18278.1"/>
    <property type="molecule type" value="Genomic_DNA"/>
</dbReference>
<keyword evidence="1" id="KW-0175">Coiled coil</keyword>
<evidence type="ECO:0000313" key="3">
    <source>
        <dbReference type="EMBL" id="WXB18278.1"/>
    </source>
</evidence>
<organism evidence="3 4">
    <name type="scientific">Pendulispora albinea</name>
    <dbReference type="NCBI Taxonomy" id="2741071"/>
    <lineage>
        <taxon>Bacteria</taxon>
        <taxon>Pseudomonadati</taxon>
        <taxon>Myxococcota</taxon>
        <taxon>Myxococcia</taxon>
        <taxon>Myxococcales</taxon>
        <taxon>Sorangiineae</taxon>
        <taxon>Pendulisporaceae</taxon>
        <taxon>Pendulispora</taxon>
    </lineage>
</organism>
<gene>
    <name evidence="3" type="ORF">LZC94_13565</name>
</gene>
<feature type="coiled-coil region" evidence="1">
    <location>
        <begin position="1"/>
        <end position="42"/>
    </location>
</feature>
<dbReference type="RefSeq" id="WP_394827920.1">
    <property type="nucleotide sequence ID" value="NZ_CP089984.1"/>
</dbReference>
<evidence type="ECO:0000256" key="1">
    <source>
        <dbReference type="SAM" id="Coils"/>
    </source>
</evidence>
<keyword evidence="2" id="KW-0812">Transmembrane</keyword>